<dbReference type="OrthoDB" id="202203at2759"/>
<dbReference type="HOGENOM" id="CLU_1329086_0_0_1"/>
<keyword evidence="8" id="KW-1185">Reference proteome</keyword>
<dbReference type="InterPro" id="IPR050260">
    <property type="entry name" value="FAD-bd_OxRdtase"/>
</dbReference>
<evidence type="ECO:0000313" key="7">
    <source>
        <dbReference type="EMBL" id="ABO99925.1"/>
    </source>
</evidence>
<dbReference type="eggNOG" id="KOG2755">
    <property type="taxonomic scope" value="Eukaryota"/>
</dbReference>
<dbReference type="InterPro" id="IPR041575">
    <property type="entry name" value="Rubredoxin_C"/>
</dbReference>
<evidence type="ECO:0000313" key="8">
    <source>
        <dbReference type="Proteomes" id="UP000001568"/>
    </source>
</evidence>
<keyword evidence="4" id="KW-0560">Oxidoreductase</keyword>
<dbReference type="GeneID" id="5005713"/>
<protein>
    <submittedName>
        <fullName evidence="7">Uncharacterized protein</fullName>
    </submittedName>
</protein>
<dbReference type="KEGG" id="olu:OSTLU_27870"/>
<dbReference type="RefSeq" id="XP_001421632.1">
    <property type="nucleotide sequence ID" value="XM_001421595.1"/>
</dbReference>
<gene>
    <name evidence="7" type="ORF">OSTLU_27870</name>
</gene>
<dbReference type="PANTHER" id="PTHR43429:SF2">
    <property type="entry name" value="PYRIDINE NUCLEOTIDE-DISULFIDE OXIDOREDUCTASE DOMAIN-CONTAINING PROTEIN 1"/>
    <property type="match status" value="1"/>
</dbReference>
<proteinExistence type="predicted"/>
<dbReference type="Gene3D" id="3.50.50.60">
    <property type="entry name" value="FAD/NAD(P)-binding domain"/>
    <property type="match status" value="2"/>
</dbReference>
<dbReference type="Pfam" id="PF07992">
    <property type="entry name" value="Pyr_redox_2"/>
    <property type="match status" value="1"/>
</dbReference>
<dbReference type="Gramene" id="ABO99925">
    <property type="protein sequence ID" value="ABO99925"/>
    <property type="gene ID" value="OSTLU_27870"/>
</dbReference>
<evidence type="ECO:0000259" key="6">
    <source>
        <dbReference type="Pfam" id="PF18267"/>
    </source>
</evidence>
<dbReference type="PANTHER" id="PTHR43429">
    <property type="entry name" value="PYRIDINE NUCLEOTIDE-DISULFIDE OXIDOREDUCTASE DOMAIN-CONTAINING"/>
    <property type="match status" value="1"/>
</dbReference>
<evidence type="ECO:0000256" key="3">
    <source>
        <dbReference type="ARBA" id="ARBA00022827"/>
    </source>
</evidence>
<keyword evidence="3" id="KW-0274">FAD</keyword>
<name>A4S8J2_OSTLU</name>
<dbReference type="InterPro" id="IPR023753">
    <property type="entry name" value="FAD/NAD-binding_dom"/>
</dbReference>
<evidence type="ECO:0000256" key="4">
    <source>
        <dbReference type="ARBA" id="ARBA00023002"/>
    </source>
</evidence>
<sequence length="234" mass="25438">MKLRVLKNVCIREARKDANTGVNVLTLSDGTTIEVDAVVAAAGVEPRCDWLDEVAAPRSKSDGGILVDACMRTVGPYGDSIFAVGDACTMSARASNPETPWFQMRLWSQAAQTGAFAAKVAVGVCDADALGFNFEIFTHVTRFFGLKVILLGLYNAQKLDDVPANEVTTYQRESLADATYVRVLLVRGRMMGAVLVGDTDLEETFENLILDGVDLSRFGPSLLDPELDLEDYFD</sequence>
<keyword evidence="2" id="KW-0285">Flavoprotein</keyword>
<organism evidence="7 8">
    <name type="scientific">Ostreococcus lucimarinus (strain CCE9901)</name>
    <dbReference type="NCBI Taxonomy" id="436017"/>
    <lineage>
        <taxon>Eukaryota</taxon>
        <taxon>Viridiplantae</taxon>
        <taxon>Chlorophyta</taxon>
        <taxon>Mamiellophyceae</taxon>
        <taxon>Mamiellales</taxon>
        <taxon>Bathycoccaceae</taxon>
        <taxon>Ostreococcus</taxon>
    </lineage>
</organism>
<dbReference type="EMBL" id="CP000595">
    <property type="protein sequence ID" value="ABO99925.1"/>
    <property type="molecule type" value="Genomic_DNA"/>
</dbReference>
<dbReference type="Pfam" id="PF18267">
    <property type="entry name" value="Rubredoxin_C"/>
    <property type="match status" value="1"/>
</dbReference>
<dbReference type="Proteomes" id="UP000001568">
    <property type="component" value="Chromosome 15"/>
</dbReference>
<dbReference type="AlphaFoldDB" id="A4S8J2"/>
<dbReference type="STRING" id="436017.A4S8J2"/>
<feature type="domain" description="NADH-rubredoxin oxidoreductase C-terminal" evidence="6">
    <location>
        <begin position="164"/>
        <end position="210"/>
    </location>
</feature>
<accession>A4S8J2</accession>
<dbReference type="SUPFAM" id="SSF51905">
    <property type="entry name" value="FAD/NAD(P)-binding domain"/>
    <property type="match status" value="1"/>
</dbReference>
<comment type="cofactor">
    <cofactor evidence="1">
        <name>FAD</name>
        <dbReference type="ChEBI" id="CHEBI:57692"/>
    </cofactor>
</comment>
<dbReference type="GO" id="GO:0016491">
    <property type="term" value="F:oxidoreductase activity"/>
    <property type="evidence" value="ECO:0007669"/>
    <property type="project" value="UniProtKB-KW"/>
</dbReference>
<evidence type="ECO:0000259" key="5">
    <source>
        <dbReference type="Pfam" id="PF07992"/>
    </source>
</evidence>
<evidence type="ECO:0000256" key="2">
    <source>
        <dbReference type="ARBA" id="ARBA00022630"/>
    </source>
</evidence>
<dbReference type="InterPro" id="IPR036188">
    <property type="entry name" value="FAD/NAD-bd_sf"/>
</dbReference>
<reference evidence="7 8" key="1">
    <citation type="journal article" date="2007" name="Proc. Natl. Acad. Sci. U.S.A.">
        <title>The tiny eukaryote Ostreococcus provides genomic insights into the paradox of plankton speciation.</title>
        <authorList>
            <person name="Palenik B."/>
            <person name="Grimwood J."/>
            <person name="Aerts A."/>
            <person name="Rouze P."/>
            <person name="Salamov A."/>
            <person name="Putnam N."/>
            <person name="Dupont C."/>
            <person name="Jorgensen R."/>
            <person name="Derelle E."/>
            <person name="Rombauts S."/>
            <person name="Zhou K."/>
            <person name="Otillar R."/>
            <person name="Merchant S.S."/>
            <person name="Podell S."/>
            <person name="Gaasterland T."/>
            <person name="Napoli C."/>
            <person name="Gendler K."/>
            <person name="Manuell A."/>
            <person name="Tai V."/>
            <person name="Vallon O."/>
            <person name="Piganeau G."/>
            <person name="Jancek S."/>
            <person name="Heijde M."/>
            <person name="Jabbari K."/>
            <person name="Bowler C."/>
            <person name="Lohr M."/>
            <person name="Robbens S."/>
            <person name="Werner G."/>
            <person name="Dubchak I."/>
            <person name="Pazour G.J."/>
            <person name="Ren Q."/>
            <person name="Paulsen I."/>
            <person name="Delwiche C."/>
            <person name="Schmutz J."/>
            <person name="Rokhsar D."/>
            <person name="Van de Peer Y."/>
            <person name="Moreau H."/>
            <person name="Grigoriev I.V."/>
        </authorList>
    </citation>
    <scope>NUCLEOTIDE SEQUENCE [LARGE SCALE GENOMIC DNA]</scope>
    <source>
        <strain evidence="7 8">CCE9901</strain>
    </source>
</reference>
<feature type="domain" description="FAD/NAD(P)-binding" evidence="5">
    <location>
        <begin position="5"/>
        <end position="114"/>
    </location>
</feature>
<evidence type="ECO:0000256" key="1">
    <source>
        <dbReference type="ARBA" id="ARBA00001974"/>
    </source>
</evidence>